<dbReference type="PANTHER" id="PTHR42038:SF2">
    <property type="entry name" value="TERPENE CYCLASE AUSL"/>
    <property type="match status" value="1"/>
</dbReference>
<feature type="transmembrane region" description="Helical" evidence="6">
    <location>
        <begin position="20"/>
        <end position="38"/>
    </location>
</feature>
<dbReference type="RefSeq" id="XP_043157870.1">
    <property type="nucleotide sequence ID" value="XM_043301935.1"/>
</dbReference>
<dbReference type="Pfam" id="PF25129">
    <property type="entry name" value="Pyr4-TMTC"/>
    <property type="match status" value="1"/>
</dbReference>
<keyword evidence="4 6" id="KW-1133">Transmembrane helix</keyword>
<evidence type="ECO:0000313" key="8">
    <source>
        <dbReference type="Proteomes" id="UP001043456"/>
    </source>
</evidence>
<dbReference type="PANTHER" id="PTHR42038">
    <property type="match status" value="1"/>
</dbReference>
<accession>A0A9P3BBZ9</accession>
<organism evidence="7 8">
    <name type="scientific">Aspergillus pseudoviridinutans</name>
    <dbReference type="NCBI Taxonomy" id="1517512"/>
    <lineage>
        <taxon>Eukaryota</taxon>
        <taxon>Fungi</taxon>
        <taxon>Dikarya</taxon>
        <taxon>Ascomycota</taxon>
        <taxon>Pezizomycotina</taxon>
        <taxon>Eurotiomycetes</taxon>
        <taxon>Eurotiomycetidae</taxon>
        <taxon>Eurotiales</taxon>
        <taxon>Aspergillaceae</taxon>
        <taxon>Aspergillus</taxon>
        <taxon>Aspergillus subgen. Fumigati</taxon>
    </lineage>
</organism>
<comment type="similarity">
    <text evidence="2">Belongs to the paxB family.</text>
</comment>
<feature type="transmembrane region" description="Helical" evidence="6">
    <location>
        <begin position="80"/>
        <end position="97"/>
    </location>
</feature>
<keyword evidence="3 6" id="KW-0812">Transmembrane</keyword>
<evidence type="ECO:0000256" key="3">
    <source>
        <dbReference type="ARBA" id="ARBA00022692"/>
    </source>
</evidence>
<dbReference type="GO" id="GO:0016020">
    <property type="term" value="C:membrane"/>
    <property type="evidence" value="ECO:0007669"/>
    <property type="project" value="UniProtKB-SubCell"/>
</dbReference>
<gene>
    <name evidence="7" type="ORF">Asppvi_006028</name>
</gene>
<evidence type="ECO:0000256" key="2">
    <source>
        <dbReference type="ARBA" id="ARBA00006757"/>
    </source>
</evidence>
<dbReference type="EMBL" id="BHVY01000004">
    <property type="protein sequence ID" value="GIJ87124.1"/>
    <property type="molecule type" value="Genomic_DNA"/>
</dbReference>
<dbReference type="InterPro" id="IPR039020">
    <property type="entry name" value="PaxB-like"/>
</dbReference>
<evidence type="ECO:0008006" key="9">
    <source>
        <dbReference type="Google" id="ProtNLM"/>
    </source>
</evidence>
<comment type="caution">
    <text evidence="7">The sequence shown here is derived from an EMBL/GenBank/DDBJ whole genome shotgun (WGS) entry which is preliminary data.</text>
</comment>
<evidence type="ECO:0000313" key="7">
    <source>
        <dbReference type="EMBL" id="GIJ87124.1"/>
    </source>
</evidence>
<evidence type="ECO:0000256" key="4">
    <source>
        <dbReference type="ARBA" id="ARBA00022989"/>
    </source>
</evidence>
<proteinExistence type="inferred from homology"/>
<name>A0A9P3BBZ9_9EURO</name>
<dbReference type="OrthoDB" id="5294024at2759"/>
<evidence type="ECO:0000256" key="1">
    <source>
        <dbReference type="ARBA" id="ARBA00004141"/>
    </source>
</evidence>
<protein>
    <recommendedName>
        <fullName evidence="9">Integral membrane protein</fullName>
    </recommendedName>
</protein>
<keyword evidence="8" id="KW-1185">Reference proteome</keyword>
<dbReference type="Proteomes" id="UP001043456">
    <property type="component" value="Unassembled WGS sequence"/>
</dbReference>
<reference evidence="7 8" key="1">
    <citation type="submission" date="2018-10" db="EMBL/GenBank/DDBJ databases">
        <title>Pan-genome distribution and transcriptional activeness of fungal secondary metabolism genes in Aspergillus section Fumigati.</title>
        <authorList>
            <person name="Takahashi H."/>
            <person name="Umemura M."/>
            <person name="Ninomiya A."/>
            <person name="Kusuya Y."/>
            <person name="Urayama S."/>
            <person name="Shimizu M."/>
            <person name="Watanabe A."/>
            <person name="Kamei K."/>
            <person name="Yaguchi T."/>
            <person name="Hagiwara D."/>
        </authorList>
    </citation>
    <scope>NUCLEOTIDE SEQUENCE [LARGE SCALE GENOMIC DNA]</scope>
    <source>
        <strain evidence="7 8">IFM 55266</strain>
    </source>
</reference>
<dbReference type="GO" id="GO:0016829">
    <property type="term" value="F:lyase activity"/>
    <property type="evidence" value="ECO:0007669"/>
    <property type="project" value="InterPro"/>
</dbReference>
<evidence type="ECO:0000256" key="5">
    <source>
        <dbReference type="ARBA" id="ARBA00023136"/>
    </source>
</evidence>
<comment type="subcellular location">
    <subcellularLocation>
        <location evidence="1">Membrane</location>
        <topology evidence="1">Multi-pass membrane protein</topology>
    </subcellularLocation>
</comment>
<evidence type="ECO:0000256" key="6">
    <source>
        <dbReference type="SAM" id="Phobius"/>
    </source>
</evidence>
<dbReference type="GeneID" id="67004639"/>
<keyword evidence="5 6" id="KW-0472">Membrane</keyword>
<sequence length="107" mass="11904">MDGFDDANALPAYQAVKPTVDVFILLMGVGWAINYTGILHKSFQDRTYGMAIMPLCSNVAWEVVYGLIHPSPNTIERGVVLAGLTINFAVIYAAIRFSQRRGHTCRW</sequence>
<dbReference type="AlphaFoldDB" id="A0A9P3BBZ9"/>
<feature type="transmembrane region" description="Helical" evidence="6">
    <location>
        <begin position="50"/>
        <end position="68"/>
    </location>
</feature>